<proteinExistence type="predicted"/>
<accession>F4MWS9</accession>
<name>F4MWS9_YEREN</name>
<dbReference type="EMBL" id="FR718522">
    <property type="protein sequence ID" value="CBX70287.1"/>
    <property type="molecule type" value="Genomic_DNA"/>
</dbReference>
<protein>
    <submittedName>
        <fullName evidence="1">Uncharacterized protein</fullName>
    </submittedName>
</protein>
<evidence type="ECO:0000313" key="1">
    <source>
        <dbReference type="EMBL" id="CBX70287.1"/>
    </source>
</evidence>
<sequence length="48" mass="5499">MNNILQVLLKFVSYIQIMLGEYSGGLFCNYKKKPAQVPAFIKYSGLLR</sequence>
<reference evidence="1" key="1">
    <citation type="journal article" date="2011" name="BMC Genomics">
        <title>Shotgun sequencing of Yersinia enterocolitica strain W22703 (biotype 2, serotype O:9): genomic evidence for oscillation between invertebrates and mammals.</title>
        <authorList>
            <person name="Fuchs T.M."/>
            <person name="Brandt K."/>
            <person name="Starke M."/>
            <person name="Rattei T."/>
        </authorList>
    </citation>
    <scope>NUCLEOTIDE SEQUENCE</scope>
</reference>
<organism evidence="1">
    <name type="scientific">Yersinia enterocolitica W22703</name>
    <dbReference type="NCBI Taxonomy" id="913028"/>
    <lineage>
        <taxon>Bacteria</taxon>
        <taxon>Pseudomonadati</taxon>
        <taxon>Pseudomonadota</taxon>
        <taxon>Gammaproteobacteria</taxon>
        <taxon>Enterobacterales</taxon>
        <taxon>Yersiniaceae</taxon>
        <taxon>Yersinia</taxon>
    </lineage>
</organism>
<gene>
    <name evidence="1" type="ORF">YEW_AQ03470</name>
</gene>
<dbReference type="AlphaFoldDB" id="F4MWS9"/>